<evidence type="ECO:0000256" key="5">
    <source>
        <dbReference type="ARBA" id="ARBA00023136"/>
    </source>
</evidence>
<keyword evidence="8" id="KW-0966">Cell projection</keyword>
<evidence type="ECO:0000313" key="8">
    <source>
        <dbReference type="EMBL" id="MBE1524621.1"/>
    </source>
</evidence>
<evidence type="ECO:0000256" key="1">
    <source>
        <dbReference type="ARBA" id="ARBA00004236"/>
    </source>
</evidence>
<keyword evidence="3 7" id="KW-0812">Transmembrane</keyword>
<sequence>MDSFFLILRVAVSLAAVLGLIWFINRRWSGRVTSATPHAVTMIGRHALGQKSSVAVVDIDDHRYVIGVAEQSVTLLESYPAPEPPPMEATTAASGGRHSAVSRSFEQKLRSAVALAQGRTGHDRIGGSASPRPQDPHQDPTQ</sequence>
<dbReference type="Proteomes" id="UP000643525">
    <property type="component" value="Unassembled WGS sequence"/>
</dbReference>
<keyword evidence="5 7" id="KW-0472">Membrane</keyword>
<keyword evidence="2" id="KW-1003">Cell membrane</keyword>
<proteinExistence type="predicted"/>
<dbReference type="Pfam" id="PF04347">
    <property type="entry name" value="FliO"/>
    <property type="match status" value="1"/>
</dbReference>
<dbReference type="RefSeq" id="WP_192595606.1">
    <property type="nucleotide sequence ID" value="NZ_BAAALJ010000002.1"/>
</dbReference>
<keyword evidence="8" id="KW-0969">Cilium</keyword>
<evidence type="ECO:0000256" key="4">
    <source>
        <dbReference type="ARBA" id="ARBA00022989"/>
    </source>
</evidence>
<protein>
    <submittedName>
        <fullName evidence="8">Flagellar protein FliO/FliZ</fullName>
    </submittedName>
</protein>
<keyword evidence="8" id="KW-0282">Flagellum</keyword>
<name>A0ABR9JFL4_9MICC</name>
<keyword evidence="9" id="KW-1185">Reference proteome</keyword>
<comment type="caution">
    <text evidence="8">The sequence shown here is derived from an EMBL/GenBank/DDBJ whole genome shotgun (WGS) entry which is preliminary data.</text>
</comment>
<keyword evidence="4 7" id="KW-1133">Transmembrane helix</keyword>
<evidence type="ECO:0000256" key="3">
    <source>
        <dbReference type="ARBA" id="ARBA00022692"/>
    </source>
</evidence>
<evidence type="ECO:0000256" key="6">
    <source>
        <dbReference type="SAM" id="MobiDB-lite"/>
    </source>
</evidence>
<evidence type="ECO:0000256" key="2">
    <source>
        <dbReference type="ARBA" id="ARBA00022475"/>
    </source>
</evidence>
<gene>
    <name evidence="8" type="ORF">H4W27_001739</name>
</gene>
<accession>A0ABR9JFL4</accession>
<feature type="transmembrane region" description="Helical" evidence="7">
    <location>
        <begin position="6"/>
        <end position="24"/>
    </location>
</feature>
<feature type="region of interest" description="Disordered" evidence="6">
    <location>
        <begin position="78"/>
        <end position="142"/>
    </location>
</feature>
<comment type="subcellular location">
    <subcellularLocation>
        <location evidence="1">Cell membrane</location>
    </subcellularLocation>
</comment>
<reference evidence="8 9" key="1">
    <citation type="submission" date="2020-10" db="EMBL/GenBank/DDBJ databases">
        <title>Sequencing the genomes of 1000 actinobacteria strains.</title>
        <authorList>
            <person name="Klenk H.-P."/>
        </authorList>
    </citation>
    <scope>NUCLEOTIDE SEQUENCE [LARGE SCALE GENOMIC DNA]</scope>
    <source>
        <strain evidence="8 9">DSM 15666</strain>
    </source>
</reference>
<evidence type="ECO:0000313" key="9">
    <source>
        <dbReference type="Proteomes" id="UP000643525"/>
    </source>
</evidence>
<dbReference type="EMBL" id="JADBED010000001">
    <property type="protein sequence ID" value="MBE1524621.1"/>
    <property type="molecule type" value="Genomic_DNA"/>
</dbReference>
<organism evidence="8 9">
    <name type="scientific">Nesterenkonia lutea</name>
    <dbReference type="NCBI Taxonomy" id="272919"/>
    <lineage>
        <taxon>Bacteria</taxon>
        <taxon>Bacillati</taxon>
        <taxon>Actinomycetota</taxon>
        <taxon>Actinomycetes</taxon>
        <taxon>Micrococcales</taxon>
        <taxon>Micrococcaceae</taxon>
        <taxon>Nesterenkonia</taxon>
    </lineage>
</organism>
<evidence type="ECO:0000256" key="7">
    <source>
        <dbReference type="SAM" id="Phobius"/>
    </source>
</evidence>
<dbReference type="InterPro" id="IPR022781">
    <property type="entry name" value="Flagellar_biosynth_FliO"/>
</dbReference>